<feature type="transmembrane region" description="Helical" evidence="9">
    <location>
        <begin position="157"/>
        <end position="180"/>
    </location>
</feature>
<sequence>MEHSQPFSIRQVVVMSLFAGISFLLYFISFPILPFVPYMKVDFSDIPILLGMIMFGPLGGILIAAIKGLLYWLLTGVDIANFIGVAANFIASVSFMLPIYYVLKYVKKYKTVTRLIIGAIAGTISLSVIMALLNVTVLIPVYMAVLHMKITVPLGQMLLFGVIPFNLIKGVLVGAVFVLITERMKSFLEQQSDLL</sequence>
<evidence type="ECO:0000256" key="5">
    <source>
        <dbReference type="ARBA" id="ARBA00022692"/>
    </source>
</evidence>
<keyword evidence="5 9" id="KW-0812">Transmembrane</keyword>
<feature type="transmembrane region" description="Helical" evidence="9">
    <location>
        <begin position="12"/>
        <end position="36"/>
    </location>
</feature>
<dbReference type="GO" id="GO:0032217">
    <property type="term" value="F:riboflavin transmembrane transporter activity"/>
    <property type="evidence" value="ECO:0007669"/>
    <property type="project" value="UniProtKB-UniRule"/>
</dbReference>
<feature type="transmembrane region" description="Helical" evidence="9">
    <location>
        <begin position="79"/>
        <end position="103"/>
    </location>
</feature>
<comment type="subcellular location">
    <subcellularLocation>
        <location evidence="1">Cell membrane</location>
        <topology evidence="1">Multi-pass membrane protein</topology>
    </subcellularLocation>
</comment>
<proteinExistence type="inferred from homology"/>
<keyword evidence="11" id="KW-1185">Reference proteome</keyword>
<name>A0A1Z5IF96_9LACO</name>
<reference evidence="10 11" key="1">
    <citation type="submission" date="2015-11" db="EMBL/GenBank/DDBJ databases">
        <title>Draft genome sequences of new species of the genus Lactobacillus isolated from orchardgrass silage.</title>
        <authorList>
            <person name="Tohno M."/>
            <person name="Tanizawa Y."/>
            <person name="Arita M."/>
        </authorList>
    </citation>
    <scope>NUCLEOTIDE SEQUENCE [LARGE SCALE GENOMIC DNA]</scope>
    <source>
        <strain evidence="10 11">IWT30</strain>
    </source>
</reference>
<comment type="caution">
    <text evidence="10">The sequence shown here is derived from an EMBL/GenBank/DDBJ whole genome shotgun (WGS) entry which is preliminary data.</text>
</comment>
<protein>
    <recommendedName>
        <fullName evidence="8">Riboflavin transporter</fullName>
    </recommendedName>
</protein>
<evidence type="ECO:0000256" key="8">
    <source>
        <dbReference type="PIRNR" id="PIRNR037778"/>
    </source>
</evidence>
<dbReference type="Proteomes" id="UP000198374">
    <property type="component" value="Unassembled WGS sequence"/>
</dbReference>
<dbReference type="InterPro" id="IPR025720">
    <property type="entry name" value="RibU"/>
</dbReference>
<organism evidence="10 11">
    <name type="scientific">Secundilactobacillus mixtipabuli</name>
    <dbReference type="NCBI Taxonomy" id="1435342"/>
    <lineage>
        <taxon>Bacteria</taxon>
        <taxon>Bacillati</taxon>
        <taxon>Bacillota</taxon>
        <taxon>Bacilli</taxon>
        <taxon>Lactobacillales</taxon>
        <taxon>Lactobacillaceae</taxon>
        <taxon>Secundilactobacillus</taxon>
    </lineage>
</organism>
<keyword evidence="7 8" id="KW-0472">Membrane</keyword>
<dbReference type="Gene3D" id="1.10.1760.20">
    <property type="match status" value="1"/>
</dbReference>
<dbReference type="RefSeq" id="WP_089109893.1">
    <property type="nucleotide sequence ID" value="NZ_BCMF01000011.1"/>
</dbReference>
<comment type="function">
    <text evidence="8">Probably a riboflavin-binding protein that interacts with the energy-coupling factor (ECF) ABC-transporter complex.</text>
</comment>
<evidence type="ECO:0000313" key="10">
    <source>
        <dbReference type="EMBL" id="GAX00111.1"/>
    </source>
</evidence>
<dbReference type="OrthoDB" id="9809216at2"/>
<evidence type="ECO:0000256" key="6">
    <source>
        <dbReference type="ARBA" id="ARBA00022989"/>
    </source>
</evidence>
<dbReference type="PANTHER" id="PTHR38438">
    <property type="entry name" value="RIBOFLAVIN TRANSPORTER RIBU"/>
    <property type="match status" value="1"/>
</dbReference>
<keyword evidence="4 8" id="KW-1003">Cell membrane</keyword>
<dbReference type="InterPro" id="IPR024529">
    <property type="entry name" value="ECF_trnsprt_substrate-spec"/>
</dbReference>
<dbReference type="PANTHER" id="PTHR38438:SF1">
    <property type="entry name" value="RIBOFLAVIN TRANSPORTER RIBU"/>
    <property type="match status" value="1"/>
</dbReference>
<keyword evidence="6 9" id="KW-1133">Transmembrane helix</keyword>
<evidence type="ECO:0000256" key="2">
    <source>
        <dbReference type="ARBA" id="ARBA00005540"/>
    </source>
</evidence>
<dbReference type="PIRSF" id="PIRSF037778">
    <property type="entry name" value="UCP037778_transp_RibU"/>
    <property type="match status" value="1"/>
</dbReference>
<dbReference type="AlphaFoldDB" id="A0A1Z5IF96"/>
<feature type="transmembrane region" description="Helical" evidence="9">
    <location>
        <begin position="115"/>
        <end position="145"/>
    </location>
</feature>
<evidence type="ECO:0000256" key="7">
    <source>
        <dbReference type="ARBA" id="ARBA00023136"/>
    </source>
</evidence>
<dbReference type="GO" id="GO:0005886">
    <property type="term" value="C:plasma membrane"/>
    <property type="evidence" value="ECO:0007669"/>
    <property type="project" value="UniProtKB-SubCell"/>
</dbReference>
<evidence type="ECO:0000256" key="1">
    <source>
        <dbReference type="ARBA" id="ARBA00004651"/>
    </source>
</evidence>
<keyword evidence="3 8" id="KW-0813">Transport</keyword>
<evidence type="ECO:0000256" key="3">
    <source>
        <dbReference type="ARBA" id="ARBA00022448"/>
    </source>
</evidence>
<evidence type="ECO:0000256" key="9">
    <source>
        <dbReference type="SAM" id="Phobius"/>
    </source>
</evidence>
<evidence type="ECO:0000256" key="4">
    <source>
        <dbReference type="ARBA" id="ARBA00022475"/>
    </source>
</evidence>
<gene>
    <name evidence="10" type="ORF">IWT30_02091</name>
</gene>
<comment type="similarity">
    <text evidence="2 8">Belongs to the prokaryotic riboflavin transporter (P-RFT) (TC 2.A.87) family.</text>
</comment>
<evidence type="ECO:0000313" key="11">
    <source>
        <dbReference type="Proteomes" id="UP000198374"/>
    </source>
</evidence>
<dbReference type="EMBL" id="BCMF01000011">
    <property type="protein sequence ID" value="GAX00111.1"/>
    <property type="molecule type" value="Genomic_DNA"/>
</dbReference>
<accession>A0A1Z5IF96</accession>
<dbReference type="Pfam" id="PF12822">
    <property type="entry name" value="ECF_trnsprt"/>
    <property type="match status" value="1"/>
</dbReference>
<feature type="transmembrane region" description="Helical" evidence="9">
    <location>
        <begin position="48"/>
        <end position="73"/>
    </location>
</feature>